<organism evidence="1">
    <name type="scientific">Glycine max</name>
    <name type="common">Soybean</name>
    <name type="synonym">Glycine hispida</name>
    <dbReference type="NCBI Taxonomy" id="3847"/>
    <lineage>
        <taxon>Eukaryota</taxon>
        <taxon>Viridiplantae</taxon>
        <taxon>Streptophyta</taxon>
        <taxon>Embryophyta</taxon>
        <taxon>Tracheophyta</taxon>
        <taxon>Spermatophyta</taxon>
        <taxon>Magnoliopsida</taxon>
        <taxon>eudicotyledons</taxon>
        <taxon>Gunneridae</taxon>
        <taxon>Pentapetalae</taxon>
        <taxon>rosids</taxon>
        <taxon>fabids</taxon>
        <taxon>Fabales</taxon>
        <taxon>Fabaceae</taxon>
        <taxon>Papilionoideae</taxon>
        <taxon>50 kb inversion clade</taxon>
        <taxon>NPAAA clade</taxon>
        <taxon>indigoferoid/millettioid clade</taxon>
        <taxon>Phaseoleae</taxon>
        <taxon>Glycine</taxon>
        <taxon>Glycine subgen. Soja</taxon>
    </lineage>
</organism>
<dbReference type="EMBL" id="BT095706">
    <property type="protein sequence ID" value="ACU19946.1"/>
    <property type="molecule type" value="mRNA"/>
</dbReference>
<proteinExistence type="evidence at transcript level"/>
<reference evidence="1" key="1">
    <citation type="submission" date="2009-08" db="EMBL/GenBank/DDBJ databases">
        <authorList>
            <person name="Cheung F."/>
            <person name="Xiao Y."/>
            <person name="Chan A."/>
            <person name="Moskal W."/>
            <person name="Town C.D."/>
        </authorList>
    </citation>
    <scope>NUCLEOTIDE SEQUENCE</scope>
</reference>
<name>C6TDP4_SOYBN</name>
<accession>C6TDP4</accession>
<evidence type="ECO:0000313" key="1">
    <source>
        <dbReference type="EMBL" id="ACU19946.1"/>
    </source>
</evidence>
<sequence length="47" mass="5675">MNLPQKFNSVQFYLFNPGHSIGFEINQQNLHRKKMMEYYTLVIAFHV</sequence>
<protein>
    <submittedName>
        <fullName evidence="1">Uncharacterized protein</fullName>
    </submittedName>
</protein>
<dbReference type="AlphaFoldDB" id="C6TDP4"/>